<proteinExistence type="predicted"/>
<name>A0A0J8GW37_9ALTE</name>
<dbReference type="Gene3D" id="2.30.30.400">
    <property type="entry name" value="Rof-like"/>
    <property type="match status" value="1"/>
</dbReference>
<dbReference type="SUPFAM" id="SSF101744">
    <property type="entry name" value="Rof/RNase P subunit-like"/>
    <property type="match status" value="1"/>
</dbReference>
<sequence>MHDYFEIICMRLSHVTVTLDDGKQHSGIAQNIVKLDNNEHLVLLENNKILNIPLNKTETLEANNNPIPKHNFKVIFN</sequence>
<comment type="caution">
    <text evidence="1">The sequence shown here is derived from an EMBL/GenBank/DDBJ whole genome shotgun (WGS) entry which is preliminary data.</text>
</comment>
<reference evidence="1 2" key="1">
    <citation type="submission" date="2015-04" db="EMBL/GenBank/DDBJ databases">
        <title>Draft Genome Sequence of the Novel Agar-Digesting Marine Bacterium Q1.</title>
        <authorList>
            <person name="Li Y."/>
            <person name="Li D."/>
            <person name="Chen G."/>
            <person name="Du Z."/>
        </authorList>
    </citation>
    <scope>NUCLEOTIDE SEQUENCE [LARGE SCALE GENOMIC DNA]</scope>
    <source>
        <strain evidence="1 2">Q1</strain>
    </source>
</reference>
<dbReference type="Pfam" id="PF07073">
    <property type="entry name" value="ROF"/>
    <property type="match status" value="1"/>
</dbReference>
<evidence type="ECO:0000313" key="1">
    <source>
        <dbReference type="EMBL" id="KMT66990.1"/>
    </source>
</evidence>
<dbReference type="STRING" id="1513271.XM47_00515"/>
<dbReference type="Proteomes" id="UP000037600">
    <property type="component" value="Unassembled WGS sequence"/>
</dbReference>
<keyword evidence="2" id="KW-1185">Reference proteome</keyword>
<evidence type="ECO:0008006" key="3">
    <source>
        <dbReference type="Google" id="ProtNLM"/>
    </source>
</evidence>
<dbReference type="EMBL" id="LAZL01000002">
    <property type="protein sequence ID" value="KMT66990.1"/>
    <property type="molecule type" value="Genomic_DNA"/>
</dbReference>
<dbReference type="InterPro" id="IPR038626">
    <property type="entry name" value="Rof-like_sf"/>
</dbReference>
<organism evidence="1 2">
    <name type="scientific">Catenovulum maritimum</name>
    <dbReference type="NCBI Taxonomy" id="1513271"/>
    <lineage>
        <taxon>Bacteria</taxon>
        <taxon>Pseudomonadati</taxon>
        <taxon>Pseudomonadota</taxon>
        <taxon>Gammaproteobacteria</taxon>
        <taxon>Alteromonadales</taxon>
        <taxon>Alteromonadaceae</taxon>
        <taxon>Catenovulum</taxon>
    </lineage>
</organism>
<protein>
    <recommendedName>
        <fullName evidence="3">Rho-binding antiterminator</fullName>
    </recommendedName>
</protein>
<dbReference type="AlphaFoldDB" id="A0A0J8GW37"/>
<evidence type="ECO:0000313" key="2">
    <source>
        <dbReference type="Proteomes" id="UP000037600"/>
    </source>
</evidence>
<dbReference type="InterPro" id="IPR023534">
    <property type="entry name" value="Rof/RNase_P-like"/>
</dbReference>
<gene>
    <name evidence="1" type="ORF">XM47_00515</name>
</gene>
<accession>A0A0J8GW37</accession>
<dbReference type="InterPro" id="IPR009778">
    <property type="entry name" value="ROF"/>
</dbReference>